<sequence length="19" mass="2433">MPALFYREPWRSWDRGHID</sequence>
<protein>
    <submittedName>
        <fullName evidence="1">Diadenosine tetraphosphatase mRNA</fullName>
    </submittedName>
</protein>
<evidence type="ECO:0000313" key="1">
    <source>
        <dbReference type="EMBL" id="AAC50276.1"/>
    </source>
</evidence>
<dbReference type="AlphaFoldDB" id="V9H0G1"/>
<reference evidence="1" key="2">
    <citation type="submission" date="1995-06" db="EMBL/GenBank/DDBJ databases">
        <authorList>
            <person name="Thorne N.M.H."/>
            <person name="Hankin S."/>
            <person name="Wilkinson M.C."/>
            <person name="Nunez C."/>
            <person name="Barraclough R."/>
            <person name="McLennan A.G."/>
        </authorList>
    </citation>
    <scope>NUCLEOTIDE SEQUENCE</scope>
    <source>
        <tissue evidence="1">Liver and spleen</tissue>
    </source>
</reference>
<name>V9H0G1_HUMAN</name>
<dbReference type="EMBL" id="U30313">
    <property type="protein sequence ID" value="AAC50276.1"/>
    <property type="molecule type" value="mRNA"/>
</dbReference>
<organism evidence="1">
    <name type="scientific">Homo sapiens</name>
    <name type="common">Human</name>
    <dbReference type="NCBI Taxonomy" id="9606"/>
    <lineage>
        <taxon>Eukaryota</taxon>
        <taxon>Metazoa</taxon>
        <taxon>Chordata</taxon>
        <taxon>Craniata</taxon>
        <taxon>Vertebrata</taxon>
        <taxon>Euteleostomi</taxon>
        <taxon>Mammalia</taxon>
        <taxon>Eutheria</taxon>
        <taxon>Euarchontoglires</taxon>
        <taxon>Primates</taxon>
        <taxon>Haplorrhini</taxon>
        <taxon>Catarrhini</taxon>
        <taxon>Hominidae</taxon>
        <taxon>Homo</taxon>
    </lineage>
</organism>
<accession>V9H0G1</accession>
<reference evidence="1" key="1">
    <citation type="journal article" date="1995" name="Biochem. J.">
        <title>Human diadenosine 5',5''-P1,P4-tetraphosphate pyrophosphohydrolase is a member of the MutT family of nucleotide pyrophosphatases.</title>
        <authorList>
            <person name="Thorne N.M."/>
            <person name="Hankin S."/>
            <person name="Wilkinson M.C."/>
            <person name="Nunez C."/>
            <person name="Barraclough R."/>
            <person name="McLennan A.G."/>
        </authorList>
    </citation>
    <scope>NUCLEOTIDE SEQUENCE</scope>
    <source>
        <tissue evidence="1">Liver and spleen</tissue>
    </source>
</reference>
<proteinExistence type="evidence at transcript level"/>